<dbReference type="PRINTS" id="PR01490">
    <property type="entry name" value="RTXTOXIND"/>
</dbReference>
<dbReference type="Pfam" id="PF26002">
    <property type="entry name" value="Beta-barrel_AprE"/>
    <property type="match status" value="1"/>
</dbReference>
<keyword evidence="7 9" id="KW-1133">Transmembrane helix</keyword>
<dbReference type="NCBIfam" id="TIGR01843">
    <property type="entry name" value="type_I_hlyD"/>
    <property type="match status" value="1"/>
</dbReference>
<dbReference type="Proteomes" id="UP000468591">
    <property type="component" value="Unassembled WGS sequence"/>
</dbReference>
<evidence type="ECO:0000256" key="1">
    <source>
        <dbReference type="ARBA" id="ARBA00004377"/>
    </source>
</evidence>
<keyword evidence="3 9" id="KW-0813">Transport</keyword>
<dbReference type="RefSeq" id="WP_164355737.1">
    <property type="nucleotide sequence ID" value="NZ_JAABNT010000022.1"/>
</dbReference>
<organism evidence="13 14">
    <name type="scientific">Sulfitobacter sediminilitoris</name>
    <dbReference type="NCBI Taxonomy" id="2698830"/>
    <lineage>
        <taxon>Bacteria</taxon>
        <taxon>Pseudomonadati</taxon>
        <taxon>Pseudomonadota</taxon>
        <taxon>Alphaproteobacteria</taxon>
        <taxon>Rhodobacterales</taxon>
        <taxon>Roseobacteraceae</taxon>
        <taxon>Sulfitobacter</taxon>
    </lineage>
</organism>
<keyword evidence="14" id="KW-1185">Reference proteome</keyword>
<comment type="subcellular location">
    <subcellularLocation>
        <location evidence="1 9">Cell inner membrane</location>
        <topology evidence="1 9">Single-pass membrane protein</topology>
    </subcellularLocation>
</comment>
<proteinExistence type="inferred from homology"/>
<protein>
    <recommendedName>
        <fullName evidence="9">Membrane fusion protein (MFP) family protein</fullName>
    </recommendedName>
</protein>
<evidence type="ECO:0000259" key="11">
    <source>
        <dbReference type="Pfam" id="PF25994"/>
    </source>
</evidence>
<name>A0A6P0CK15_9RHOB</name>
<dbReference type="GO" id="GO:0005886">
    <property type="term" value="C:plasma membrane"/>
    <property type="evidence" value="ECO:0007669"/>
    <property type="project" value="UniProtKB-SubCell"/>
</dbReference>
<comment type="caution">
    <text evidence="13">The sequence shown here is derived from an EMBL/GenBank/DDBJ whole genome shotgun (WGS) entry which is preliminary data.</text>
</comment>
<feature type="transmembrane region" description="Helical" evidence="9">
    <location>
        <begin position="12"/>
        <end position="33"/>
    </location>
</feature>
<dbReference type="Gene3D" id="2.40.30.170">
    <property type="match status" value="1"/>
</dbReference>
<feature type="domain" description="AprE-like long alpha-helical hairpin" evidence="11">
    <location>
        <begin position="88"/>
        <end position="277"/>
    </location>
</feature>
<dbReference type="PANTHER" id="PTHR30386">
    <property type="entry name" value="MEMBRANE FUSION SUBUNIT OF EMRAB-TOLC MULTIDRUG EFFLUX PUMP"/>
    <property type="match status" value="1"/>
</dbReference>
<evidence type="ECO:0000256" key="4">
    <source>
        <dbReference type="ARBA" id="ARBA00022475"/>
    </source>
</evidence>
<evidence type="ECO:0000256" key="5">
    <source>
        <dbReference type="ARBA" id="ARBA00022519"/>
    </source>
</evidence>
<dbReference type="Pfam" id="PF25994">
    <property type="entry name" value="HH_AprE"/>
    <property type="match status" value="1"/>
</dbReference>
<comment type="similarity">
    <text evidence="2 9">Belongs to the membrane fusion protein (MFP) (TC 8.A.1) family.</text>
</comment>
<dbReference type="InterPro" id="IPR050739">
    <property type="entry name" value="MFP"/>
</dbReference>
<feature type="coiled-coil region" evidence="10">
    <location>
        <begin position="162"/>
        <end position="189"/>
    </location>
</feature>
<sequence length="432" mass="47846">MAKTNKPSPKPVALMGYVLIFITFGVFGGWAAVAKLDSAVVAPGTISLEGNRRVVQHFEGGIVDEILVQEAISVNEGDILLRLNSIEARSNLEVFSTRLDVAHMVEARLLAERALSEEVTFPTDKLSDNRQVISAVLADQQDLFNDRRLILKSQQDILSARVEQINVQIEGLELQKSAFQRRIENYTEMLVRMRDGESKGLIQGNQLSQREDELIEIEANLGQVISDIAQARASIGETELQALQLKQEYRERASTELEQIRAEINELSERRKVAADVLDRTEIRAPGSGTIQNLKVHTVGSVVRPGDVLMELVPEDEELIINARVSPIDVDNVAPGLATEVRFTAFKTKLIPIMLGMVETVSGDVITPDNSNEVPYYLARITVNEEDIPEDIKDRLTAGMPADVVITTGERTVINFIASPLMDAVRKSLIEE</sequence>
<keyword evidence="5 9" id="KW-0997">Cell inner membrane</keyword>
<keyword evidence="10" id="KW-0175">Coiled coil</keyword>
<evidence type="ECO:0000256" key="3">
    <source>
        <dbReference type="ARBA" id="ARBA00022448"/>
    </source>
</evidence>
<evidence type="ECO:0000256" key="8">
    <source>
        <dbReference type="ARBA" id="ARBA00023136"/>
    </source>
</evidence>
<evidence type="ECO:0000256" key="2">
    <source>
        <dbReference type="ARBA" id="ARBA00009477"/>
    </source>
</evidence>
<gene>
    <name evidence="13" type="ORF">GV827_20635</name>
</gene>
<accession>A0A6P0CK15</accession>
<evidence type="ECO:0000256" key="9">
    <source>
        <dbReference type="RuleBase" id="RU365093"/>
    </source>
</evidence>
<dbReference type="InterPro" id="IPR010129">
    <property type="entry name" value="T1SS_HlyD"/>
</dbReference>
<dbReference type="EMBL" id="JAABNT010000022">
    <property type="protein sequence ID" value="NEK24784.1"/>
    <property type="molecule type" value="Genomic_DNA"/>
</dbReference>
<feature type="coiled-coil region" evidence="10">
    <location>
        <begin position="228"/>
        <end position="277"/>
    </location>
</feature>
<dbReference type="AlphaFoldDB" id="A0A6P0CK15"/>
<dbReference type="GO" id="GO:0015031">
    <property type="term" value="P:protein transport"/>
    <property type="evidence" value="ECO:0007669"/>
    <property type="project" value="InterPro"/>
</dbReference>
<dbReference type="InterPro" id="IPR058781">
    <property type="entry name" value="HH_AprE-like"/>
</dbReference>
<keyword evidence="6 9" id="KW-0812">Transmembrane</keyword>
<dbReference type="InterPro" id="IPR058982">
    <property type="entry name" value="Beta-barrel_AprE"/>
</dbReference>
<reference evidence="13 14" key="1">
    <citation type="submission" date="2020-01" db="EMBL/GenBank/DDBJ databases">
        <title>Sulfitobacter sediminilitoris sp. nov., isolated from a tidal flat.</title>
        <authorList>
            <person name="Park S."/>
            <person name="Yoon J.-H."/>
        </authorList>
    </citation>
    <scope>NUCLEOTIDE SEQUENCE [LARGE SCALE GENOMIC DNA]</scope>
    <source>
        <strain evidence="13 14">JBTF-M27</strain>
    </source>
</reference>
<evidence type="ECO:0000256" key="6">
    <source>
        <dbReference type="ARBA" id="ARBA00022692"/>
    </source>
</evidence>
<evidence type="ECO:0000313" key="14">
    <source>
        <dbReference type="Proteomes" id="UP000468591"/>
    </source>
</evidence>
<evidence type="ECO:0000256" key="10">
    <source>
        <dbReference type="SAM" id="Coils"/>
    </source>
</evidence>
<feature type="domain" description="AprE-like beta-barrel" evidence="12">
    <location>
        <begin position="319"/>
        <end position="409"/>
    </location>
</feature>
<evidence type="ECO:0000256" key="7">
    <source>
        <dbReference type="ARBA" id="ARBA00022989"/>
    </source>
</evidence>
<keyword evidence="8 9" id="KW-0472">Membrane</keyword>
<keyword evidence="4 9" id="KW-1003">Cell membrane</keyword>
<evidence type="ECO:0000259" key="12">
    <source>
        <dbReference type="Pfam" id="PF26002"/>
    </source>
</evidence>
<evidence type="ECO:0000313" key="13">
    <source>
        <dbReference type="EMBL" id="NEK24784.1"/>
    </source>
</evidence>
<dbReference type="PANTHER" id="PTHR30386:SF17">
    <property type="entry name" value="ALKALINE PROTEASE SECRETION PROTEIN APRE"/>
    <property type="match status" value="1"/>
</dbReference>